<feature type="compositionally biased region" description="Basic and acidic residues" evidence="1">
    <location>
        <begin position="71"/>
        <end position="80"/>
    </location>
</feature>
<dbReference type="GO" id="GO:0005875">
    <property type="term" value="C:microtubule associated complex"/>
    <property type="evidence" value="ECO:0007669"/>
    <property type="project" value="TreeGrafter"/>
</dbReference>
<evidence type="ECO:0008006" key="3">
    <source>
        <dbReference type="Google" id="ProtNLM"/>
    </source>
</evidence>
<feature type="compositionally biased region" description="Polar residues" evidence="1">
    <location>
        <begin position="173"/>
        <end position="189"/>
    </location>
</feature>
<dbReference type="EMBL" id="HACG01026321">
    <property type="protein sequence ID" value="CEK73186.1"/>
    <property type="molecule type" value="Transcribed_RNA"/>
</dbReference>
<dbReference type="GO" id="GO:0043025">
    <property type="term" value="C:neuronal cell body"/>
    <property type="evidence" value="ECO:0007669"/>
    <property type="project" value="TreeGrafter"/>
</dbReference>
<dbReference type="GO" id="GO:0008017">
    <property type="term" value="F:microtubule binding"/>
    <property type="evidence" value="ECO:0007669"/>
    <property type="project" value="InterPro"/>
</dbReference>
<gene>
    <name evidence="2" type="primary">ORF85643</name>
</gene>
<feature type="compositionally biased region" description="Acidic residues" evidence="1">
    <location>
        <begin position="30"/>
        <end position="50"/>
    </location>
</feature>
<protein>
    <recommendedName>
        <fullName evidence="3">Microtubule-associated protein futsch</fullName>
    </recommendedName>
</protein>
<evidence type="ECO:0000313" key="2">
    <source>
        <dbReference type="EMBL" id="CEK73186.1"/>
    </source>
</evidence>
<dbReference type="GO" id="GO:0045202">
    <property type="term" value="C:synapse"/>
    <property type="evidence" value="ECO:0007669"/>
    <property type="project" value="TreeGrafter"/>
</dbReference>
<dbReference type="GO" id="GO:0031114">
    <property type="term" value="P:regulation of microtubule depolymerization"/>
    <property type="evidence" value="ECO:0007669"/>
    <property type="project" value="TreeGrafter"/>
</dbReference>
<dbReference type="GO" id="GO:0003779">
    <property type="term" value="F:actin binding"/>
    <property type="evidence" value="ECO:0007669"/>
    <property type="project" value="TreeGrafter"/>
</dbReference>
<sequence length="354" mass="38883">IDDNEAKMDPEDEEELGSDGRTSAERQFEDVDDENQQIEEDEDEGIEDEGNSYLPEAFDKDSSPDFDTGAEFEKQDRAPKTEQGITEIENINGDNLTHKLNGDHTFYKVNGDVNPFFGCSAEGDHTQNQDGGGESENESASSFDPVAQWGNPMGLPSPPPADRKQEGRKGAASPSSVGTAKLSRSGTNDSKFDGKKRPITASGAAGKGSSRPGSAIKRAAANSSRTSPLNTKISALPQMTPFYVDLTYVPNHADSAYSDAEFFKRVRARYYVISALSPNPQVLDTLLEAKATWEQKDLEVTIIPTYDNDTLRHWIGLNSERLQELRVDVKPAVNRCTVQLQDLETSLPAYRLEI</sequence>
<organism evidence="2">
    <name type="scientific">Arion vulgaris</name>
    <dbReference type="NCBI Taxonomy" id="1028688"/>
    <lineage>
        <taxon>Eukaryota</taxon>
        <taxon>Metazoa</taxon>
        <taxon>Spiralia</taxon>
        <taxon>Lophotrochozoa</taxon>
        <taxon>Mollusca</taxon>
        <taxon>Gastropoda</taxon>
        <taxon>Heterobranchia</taxon>
        <taxon>Euthyneura</taxon>
        <taxon>Panpulmonata</taxon>
        <taxon>Eupulmonata</taxon>
        <taxon>Stylommatophora</taxon>
        <taxon>Helicina</taxon>
        <taxon>Arionoidea</taxon>
        <taxon>Arionidae</taxon>
        <taxon>Arion</taxon>
    </lineage>
</organism>
<proteinExistence type="predicted"/>
<feature type="region of interest" description="Disordered" evidence="1">
    <location>
        <begin position="113"/>
        <end position="229"/>
    </location>
</feature>
<feature type="non-terminal residue" evidence="2">
    <location>
        <position position="1"/>
    </location>
</feature>
<dbReference type="GO" id="GO:0005829">
    <property type="term" value="C:cytosol"/>
    <property type="evidence" value="ECO:0007669"/>
    <property type="project" value="TreeGrafter"/>
</dbReference>
<dbReference type="GO" id="GO:0005874">
    <property type="term" value="C:microtubule"/>
    <property type="evidence" value="ECO:0007669"/>
    <property type="project" value="InterPro"/>
</dbReference>
<feature type="region of interest" description="Disordered" evidence="1">
    <location>
        <begin position="1"/>
        <end position="83"/>
    </location>
</feature>
<dbReference type="GO" id="GO:0016358">
    <property type="term" value="P:dendrite development"/>
    <property type="evidence" value="ECO:0007669"/>
    <property type="project" value="TreeGrafter"/>
</dbReference>
<dbReference type="PANTHER" id="PTHR13843:SF12">
    <property type="entry name" value="ATPASE F1_V1_A1 COMPLEX ALPHA_BETA SUBUNIT NUCLEOTIDE-BINDING DOMAIN-CONTAINING PROTEIN"/>
    <property type="match status" value="1"/>
</dbReference>
<dbReference type="GO" id="GO:0000226">
    <property type="term" value="P:microtubule cytoskeleton organization"/>
    <property type="evidence" value="ECO:0007669"/>
    <property type="project" value="InterPro"/>
</dbReference>
<dbReference type="GO" id="GO:0030425">
    <property type="term" value="C:dendrite"/>
    <property type="evidence" value="ECO:0007669"/>
    <property type="project" value="TreeGrafter"/>
</dbReference>
<dbReference type="GO" id="GO:0007409">
    <property type="term" value="P:axonogenesis"/>
    <property type="evidence" value="ECO:0007669"/>
    <property type="project" value="TreeGrafter"/>
</dbReference>
<dbReference type="AlphaFoldDB" id="A0A0B6ZZC3"/>
<name>A0A0B6ZZC3_9EUPU</name>
<evidence type="ECO:0000256" key="1">
    <source>
        <dbReference type="SAM" id="MobiDB-lite"/>
    </source>
</evidence>
<accession>A0A0B6ZZC3</accession>
<dbReference type="PANTHER" id="PTHR13843">
    <property type="entry name" value="MICROTUBULE-ASSOCIATED PROTEIN"/>
    <property type="match status" value="1"/>
</dbReference>
<reference evidence="2" key="1">
    <citation type="submission" date="2014-12" db="EMBL/GenBank/DDBJ databases">
        <title>Insight into the proteome of Arion vulgaris.</title>
        <authorList>
            <person name="Aradska J."/>
            <person name="Bulat T."/>
            <person name="Smidak R."/>
            <person name="Sarate P."/>
            <person name="Gangsoo J."/>
            <person name="Sialana F."/>
            <person name="Bilban M."/>
            <person name="Lubec G."/>
        </authorList>
    </citation>
    <scope>NUCLEOTIDE SEQUENCE</scope>
    <source>
        <tissue evidence="2">Skin</tissue>
    </source>
</reference>
<dbReference type="InterPro" id="IPR026074">
    <property type="entry name" value="MAP1"/>
</dbReference>